<protein>
    <recommendedName>
        <fullName evidence="4">Gliding motility protein GldL</fullName>
    </recommendedName>
</protein>
<evidence type="ECO:0000313" key="3">
    <source>
        <dbReference type="Proteomes" id="UP000321479"/>
    </source>
</evidence>
<keyword evidence="1" id="KW-1133">Transmembrane helix</keyword>
<gene>
    <name evidence="2" type="ORF">FRZ54_23900</name>
</gene>
<evidence type="ECO:0000256" key="1">
    <source>
        <dbReference type="SAM" id="Phobius"/>
    </source>
</evidence>
<evidence type="ECO:0008006" key="4">
    <source>
        <dbReference type="Google" id="ProtNLM"/>
    </source>
</evidence>
<keyword evidence="1" id="KW-0472">Membrane</keyword>
<dbReference type="Proteomes" id="UP000321479">
    <property type="component" value="Chromosome"/>
</dbReference>
<keyword evidence="1" id="KW-0812">Transmembrane</keyword>
<dbReference type="KEGG" id="mgin:FRZ54_23900"/>
<reference evidence="2 3" key="1">
    <citation type="journal article" date="2017" name="Curr. Microbiol.">
        <title>Mucilaginibacter ginsenosidivorans sp. nov., Isolated from Soil of Ginseng Field.</title>
        <authorList>
            <person name="Kim M.M."/>
            <person name="Siddiqi M.Z."/>
            <person name="Im W.T."/>
        </authorList>
    </citation>
    <scope>NUCLEOTIDE SEQUENCE [LARGE SCALE GENOMIC DNA]</scope>
    <source>
        <strain evidence="2 3">Gsoil 3017</strain>
    </source>
</reference>
<feature type="transmembrane region" description="Helical" evidence="1">
    <location>
        <begin position="12"/>
        <end position="31"/>
    </location>
</feature>
<proteinExistence type="predicted"/>
<dbReference type="AlphaFoldDB" id="A0A5B8V297"/>
<name>A0A5B8V297_9SPHI</name>
<sequence length="62" mass="6960">MNKTEEANDEKHYVLIVFAVIVGIAGIYLRFINDAHMYTWIANILLILGVAIALKAIFAILK</sequence>
<feature type="transmembrane region" description="Helical" evidence="1">
    <location>
        <begin position="37"/>
        <end position="61"/>
    </location>
</feature>
<accession>A0A5B8V297</accession>
<dbReference type="RefSeq" id="WP_147034309.1">
    <property type="nucleotide sequence ID" value="NZ_CP042436.1"/>
</dbReference>
<dbReference type="EMBL" id="CP042436">
    <property type="protein sequence ID" value="QEC65484.1"/>
    <property type="molecule type" value="Genomic_DNA"/>
</dbReference>
<organism evidence="2 3">
    <name type="scientific">Mucilaginibacter ginsenosidivorans</name>
    <dbReference type="NCBI Taxonomy" id="398053"/>
    <lineage>
        <taxon>Bacteria</taxon>
        <taxon>Pseudomonadati</taxon>
        <taxon>Bacteroidota</taxon>
        <taxon>Sphingobacteriia</taxon>
        <taxon>Sphingobacteriales</taxon>
        <taxon>Sphingobacteriaceae</taxon>
        <taxon>Mucilaginibacter</taxon>
    </lineage>
</organism>
<keyword evidence="3" id="KW-1185">Reference proteome</keyword>
<evidence type="ECO:0000313" key="2">
    <source>
        <dbReference type="EMBL" id="QEC65484.1"/>
    </source>
</evidence>